<dbReference type="OrthoDB" id="6431331at2759"/>
<keyword evidence="1" id="KW-1133">Transmembrane helix</keyword>
<dbReference type="AlphaFoldDB" id="A0A4P9W516"/>
<accession>A0A4P9W516</accession>
<dbReference type="PANTHER" id="PTHR37471">
    <property type="entry name" value="UNNAMED PRODUCT"/>
    <property type="match status" value="1"/>
</dbReference>
<proteinExistence type="predicted"/>
<dbReference type="Gene3D" id="3.40.50.1820">
    <property type="entry name" value="alpha/beta hydrolase"/>
    <property type="match status" value="1"/>
</dbReference>
<name>A0A4P9W516_9FUNG</name>
<reference evidence="4" key="1">
    <citation type="journal article" date="2018" name="Nat. Microbiol.">
        <title>Leveraging single-cell genomics to expand the fungal tree of life.</title>
        <authorList>
            <person name="Ahrendt S.R."/>
            <person name="Quandt C.A."/>
            <person name="Ciobanu D."/>
            <person name="Clum A."/>
            <person name="Salamov A."/>
            <person name="Andreopoulos B."/>
            <person name="Cheng J.F."/>
            <person name="Woyke T."/>
            <person name="Pelin A."/>
            <person name="Henrissat B."/>
            <person name="Reynolds N.K."/>
            <person name="Benny G.L."/>
            <person name="Smith M.E."/>
            <person name="James T.Y."/>
            <person name="Grigoriev I.V."/>
        </authorList>
    </citation>
    <scope>NUCLEOTIDE SEQUENCE [LARGE SCALE GENOMIC DNA]</scope>
</reference>
<dbReference type="Pfam" id="PF12697">
    <property type="entry name" value="Abhydrolase_6"/>
    <property type="match status" value="1"/>
</dbReference>
<gene>
    <name evidence="3" type="ORF">BDK51DRAFT_32115</name>
</gene>
<keyword evidence="4" id="KW-1185">Reference proteome</keyword>
<dbReference type="InterPro" id="IPR000073">
    <property type="entry name" value="AB_hydrolase_1"/>
</dbReference>
<feature type="transmembrane region" description="Helical" evidence="1">
    <location>
        <begin position="231"/>
        <end position="255"/>
    </location>
</feature>
<evidence type="ECO:0000259" key="2">
    <source>
        <dbReference type="Pfam" id="PF12697"/>
    </source>
</evidence>
<dbReference type="EMBL" id="KZ998705">
    <property type="protein sequence ID" value="RKO85830.1"/>
    <property type="molecule type" value="Genomic_DNA"/>
</dbReference>
<protein>
    <recommendedName>
        <fullName evidence="2">AB hydrolase-1 domain-containing protein</fullName>
    </recommendedName>
</protein>
<keyword evidence="1" id="KW-0812">Transmembrane</keyword>
<dbReference type="Proteomes" id="UP000269721">
    <property type="component" value="Unassembled WGS sequence"/>
</dbReference>
<feature type="transmembrane region" description="Helical" evidence="1">
    <location>
        <begin position="300"/>
        <end position="321"/>
    </location>
</feature>
<feature type="non-terminal residue" evidence="3">
    <location>
        <position position="404"/>
    </location>
</feature>
<feature type="transmembrane region" description="Helical" evidence="1">
    <location>
        <begin position="41"/>
        <end position="61"/>
    </location>
</feature>
<dbReference type="SUPFAM" id="SSF53474">
    <property type="entry name" value="alpha/beta-Hydrolases"/>
    <property type="match status" value="1"/>
</dbReference>
<dbReference type="InterPro" id="IPR029058">
    <property type="entry name" value="AB_hydrolase_fold"/>
</dbReference>
<evidence type="ECO:0000313" key="3">
    <source>
        <dbReference type="EMBL" id="RKO85830.1"/>
    </source>
</evidence>
<sequence>MPIGMRGPTAKRAGGTENTLTCLICAETWTRHCPRYAAVRAVAFSLDLVIPSAILCVSLAALQLAHPELPIPAVPWVLILGSLVEVAFLARWWLERRRLQKQSAPKMLSEAQRAQFIEYVIKTVSPKRFKTFLTSWFLWKDSERQLTPDEYGEVRRGNLRDWLAWSIAGKQSWHHLLATPDCGPLASEINAHIAKMESRMNVSLPEGTSKRIHTLKLNYNPVEAFAKPMCFYLLSIAVGVLGNFLLRFFCGLHYVPADMELPGERGATREVGYFVRIPDAGRGKAGGKNRRRRSPTGQEAVPLVFIHGIGGGPFCYIKLFWNIIGRQQNRPIFMLDLRHVTIKLHAHVPSQAQLIQEVDEMLRRYGYRSACFVGHSLGTYYATWFINHTKLVASSVLIDPVCFK</sequence>
<evidence type="ECO:0000256" key="1">
    <source>
        <dbReference type="SAM" id="Phobius"/>
    </source>
</evidence>
<keyword evidence="1" id="KW-0472">Membrane</keyword>
<dbReference type="PANTHER" id="PTHR37471:SF1">
    <property type="entry name" value="AB HYDROLASE-1 DOMAIN-CONTAINING PROTEIN"/>
    <property type="match status" value="1"/>
</dbReference>
<feature type="domain" description="AB hydrolase-1" evidence="2">
    <location>
        <begin position="303"/>
        <end position="401"/>
    </location>
</feature>
<feature type="transmembrane region" description="Helical" evidence="1">
    <location>
        <begin position="73"/>
        <end position="94"/>
    </location>
</feature>
<evidence type="ECO:0000313" key="4">
    <source>
        <dbReference type="Proteomes" id="UP000269721"/>
    </source>
</evidence>
<organism evidence="3 4">
    <name type="scientific">Blyttiomyces helicus</name>
    <dbReference type="NCBI Taxonomy" id="388810"/>
    <lineage>
        <taxon>Eukaryota</taxon>
        <taxon>Fungi</taxon>
        <taxon>Fungi incertae sedis</taxon>
        <taxon>Chytridiomycota</taxon>
        <taxon>Chytridiomycota incertae sedis</taxon>
        <taxon>Chytridiomycetes</taxon>
        <taxon>Chytridiomycetes incertae sedis</taxon>
        <taxon>Blyttiomyces</taxon>
    </lineage>
</organism>